<dbReference type="Pfam" id="PF13088">
    <property type="entry name" value="BNR_2"/>
    <property type="match status" value="1"/>
</dbReference>
<evidence type="ECO:0000313" key="3">
    <source>
        <dbReference type="Proteomes" id="UP000228754"/>
    </source>
</evidence>
<reference evidence="2 3" key="1">
    <citation type="submission" date="2017-06" db="EMBL/GenBank/DDBJ databases">
        <title>Draft Genome Sequence of Bacillus sp Strain 36R Isolated from saline sediment at Atanasia, Sonora, Mexico.</title>
        <authorList>
            <person name="Sanchez Diaz R."/>
            <person name="Quiroz Macias M.E."/>
            <person name="Ibarra Gamez J.C."/>
            <person name="Enciso Ibarra J."/>
            <person name="Gomez Gil B."/>
            <person name="Galaviz Silva L."/>
        </authorList>
    </citation>
    <scope>NUCLEOTIDE SEQUENCE [LARGE SCALE GENOMIC DNA]</scope>
    <source>
        <strain evidence="2 3">36R_ATNSAL</strain>
    </source>
</reference>
<dbReference type="InterPro" id="IPR011040">
    <property type="entry name" value="Sialidase"/>
</dbReference>
<dbReference type="PANTHER" id="PTHR43752:SF2">
    <property type="entry name" value="BNR_ASP-BOX REPEAT FAMILY PROTEIN"/>
    <property type="match status" value="1"/>
</dbReference>
<name>A0A2A5IRV6_BACPU</name>
<organism evidence="2 3">
    <name type="scientific">Bacillus pumilus</name>
    <name type="common">Bacillus mesentericus</name>
    <dbReference type="NCBI Taxonomy" id="1408"/>
    <lineage>
        <taxon>Bacteria</taxon>
        <taxon>Bacillati</taxon>
        <taxon>Bacillota</taxon>
        <taxon>Bacilli</taxon>
        <taxon>Bacillales</taxon>
        <taxon>Bacillaceae</taxon>
        <taxon>Bacillus</taxon>
    </lineage>
</organism>
<dbReference type="OrthoDB" id="41724at2"/>
<protein>
    <submittedName>
        <fullName evidence="2">Glycosyl hydrolase</fullName>
    </submittedName>
</protein>
<sequence>MTNEDVTIKIDGILRQNEQDAAKKEAFLPTDCVQNHAANLLELDNGDVLCVWFGGTQEGIPDISIYMSRLKQGSDQWTKAVKLSDDSTRSEQNPVLFQEKGGKLWLLYTAQLSGNQDTAIVRYRLSEDRGETWGEIGTLFDQPGTFIRQPIVVLDNEDWLLPVFYCKTLPGIKWTGNRDVSAVKISSDQGRSWEEVIVPNSTGCVHMNIGKCADGSLLALFRSRFADSIYMSRSVDHGRTWSEPKATELPNNNSSIQFTVLNNGHIALVYNHINADDQTERRASLYDEIEDEGDTRTAVDTEARPAFWGTPRAPMTLAISLDDGVRWPIRRNLEIGDGYAMTNNSKDKLNREYSYPSITEGKDGKLHIAFTYYRQAIKYVCVTEGWANHTS</sequence>
<dbReference type="Proteomes" id="UP000228754">
    <property type="component" value="Unassembled WGS sequence"/>
</dbReference>
<gene>
    <name evidence="2" type="ORF">CEY02_15325</name>
</gene>
<dbReference type="Gene3D" id="2.120.10.10">
    <property type="match status" value="1"/>
</dbReference>
<keyword evidence="2" id="KW-0378">Hydrolase</keyword>
<dbReference type="CDD" id="cd15482">
    <property type="entry name" value="Sialidase_non-viral"/>
    <property type="match status" value="1"/>
</dbReference>
<comment type="caution">
    <text evidence="2">The sequence shown here is derived from an EMBL/GenBank/DDBJ whole genome shotgun (WGS) entry which is preliminary data.</text>
</comment>
<feature type="domain" description="Sialidase" evidence="1">
    <location>
        <begin position="46"/>
        <end position="368"/>
    </location>
</feature>
<dbReference type="InterPro" id="IPR036278">
    <property type="entry name" value="Sialidase_sf"/>
</dbReference>
<proteinExistence type="predicted"/>
<dbReference type="SUPFAM" id="SSF50939">
    <property type="entry name" value="Sialidases"/>
    <property type="match status" value="1"/>
</dbReference>
<dbReference type="EMBL" id="NKHG01000108">
    <property type="protein sequence ID" value="PCK20068.1"/>
    <property type="molecule type" value="Genomic_DNA"/>
</dbReference>
<accession>A0A2A5IRV6</accession>
<evidence type="ECO:0000313" key="2">
    <source>
        <dbReference type="EMBL" id="PCK20068.1"/>
    </source>
</evidence>
<dbReference type="AlphaFoldDB" id="A0A2A5IRV6"/>
<evidence type="ECO:0000259" key="1">
    <source>
        <dbReference type="Pfam" id="PF13088"/>
    </source>
</evidence>
<dbReference type="PANTHER" id="PTHR43752">
    <property type="entry name" value="BNR/ASP-BOX REPEAT FAMILY PROTEIN"/>
    <property type="match status" value="1"/>
</dbReference>
<dbReference type="GO" id="GO:0016787">
    <property type="term" value="F:hydrolase activity"/>
    <property type="evidence" value="ECO:0007669"/>
    <property type="project" value="UniProtKB-KW"/>
</dbReference>